<dbReference type="WBParaSite" id="Hba_00861">
    <property type="protein sequence ID" value="Hba_00861"/>
    <property type="gene ID" value="Hba_00861"/>
</dbReference>
<proteinExistence type="predicted"/>
<organism evidence="1 2">
    <name type="scientific">Heterorhabditis bacteriophora</name>
    <name type="common">Entomopathogenic nematode worm</name>
    <dbReference type="NCBI Taxonomy" id="37862"/>
    <lineage>
        <taxon>Eukaryota</taxon>
        <taxon>Metazoa</taxon>
        <taxon>Ecdysozoa</taxon>
        <taxon>Nematoda</taxon>
        <taxon>Chromadorea</taxon>
        <taxon>Rhabditida</taxon>
        <taxon>Rhabditina</taxon>
        <taxon>Rhabditomorpha</taxon>
        <taxon>Strongyloidea</taxon>
        <taxon>Heterorhabditidae</taxon>
        <taxon>Heterorhabditis</taxon>
    </lineage>
</organism>
<protein>
    <submittedName>
        <fullName evidence="2">MATH domain-containing protein</fullName>
    </submittedName>
</protein>
<keyword evidence="1" id="KW-1185">Reference proteome</keyword>
<accession>A0A1I7W899</accession>
<evidence type="ECO:0000313" key="2">
    <source>
        <dbReference type="WBParaSite" id="Hba_00861"/>
    </source>
</evidence>
<dbReference type="AlphaFoldDB" id="A0A1I7W899"/>
<reference evidence="2" key="1">
    <citation type="submission" date="2016-11" db="UniProtKB">
        <authorList>
            <consortium name="WormBaseParasite"/>
        </authorList>
    </citation>
    <scope>IDENTIFICATION</scope>
</reference>
<name>A0A1I7W899_HETBA</name>
<dbReference type="Proteomes" id="UP000095283">
    <property type="component" value="Unplaced"/>
</dbReference>
<evidence type="ECO:0000313" key="1">
    <source>
        <dbReference type="Proteomes" id="UP000095283"/>
    </source>
</evidence>
<sequence>MGIQDRERETVTPFGSEVNSVHVSTHPAGRNQIVAGLSAHRHMPLYYLTTMRACLLLFYLVQLGHCCLPGPFGLGPAFGSKFPNIFHLLSIILVIKSKTYFRTFSGNNRWEIGTAGRLANPLTGIHLPPGTGIVDINRCFIAFCIFEKYRRYLLKRNNIISLIFFLFFKRYNFVFSHKSCYCIYIYKRSADGLDSTCEFKRVGEASNGEGFYVGWKVTSLKTNRANKLTGIHSSPSGDDDALFLIAEFPGFRRERMKERFVLESPEYLMGRGFEAYLGFNKYLATQSIELNICEDPQGVKYVYVIQMYLIHYIIWF</sequence>